<dbReference type="EMBL" id="MBFR01000004">
    <property type="protein sequence ID" value="PVU98029.1"/>
    <property type="molecule type" value="Genomic_DNA"/>
</dbReference>
<sequence length="246" mass="27702">MNFRVSKTFKDAAVAGMFSLLGAGVTLLVMKNKKLNNYENKDIATNAALEEFPLRKEESPMKTQAELEQEIANVEIVKKLRNDKDNWKELPLSFGLKENHKKMSFVHSTLNQPDHLLLPPTMFVEKDQKQVVFVFYIGKKLCGHPGFTHGGIQAILYDEAMARPAFLNLPKRTGFTAYLNITYKSPAPVNQILIMKCSVKDTGERKALITATLENLDNTLISTAESLYVAPRNTELLEDRSKTLVV</sequence>
<dbReference type="Proteomes" id="UP000245383">
    <property type="component" value="Unassembled WGS sequence"/>
</dbReference>
<dbReference type="InterPro" id="IPR006683">
    <property type="entry name" value="Thioestr_dom"/>
</dbReference>
<dbReference type="PANTHER" id="PTHR47260:SF1">
    <property type="entry name" value="UPF0644 PROTEIN PB2B4.06"/>
    <property type="match status" value="1"/>
</dbReference>
<dbReference type="Pfam" id="PF03061">
    <property type="entry name" value="4HBT"/>
    <property type="match status" value="1"/>
</dbReference>
<feature type="transmembrane region" description="Helical" evidence="1">
    <location>
        <begin position="12"/>
        <end position="30"/>
    </location>
</feature>
<evidence type="ECO:0000313" key="3">
    <source>
        <dbReference type="EMBL" id="PVU98029.1"/>
    </source>
</evidence>
<dbReference type="InterPro" id="IPR029069">
    <property type="entry name" value="HotDog_dom_sf"/>
</dbReference>
<dbReference type="InterPro" id="IPR052061">
    <property type="entry name" value="PTE-AB_protein"/>
</dbReference>
<protein>
    <recommendedName>
        <fullName evidence="2">Thioesterase domain-containing protein</fullName>
    </recommendedName>
</protein>
<evidence type="ECO:0000259" key="2">
    <source>
        <dbReference type="Pfam" id="PF03061"/>
    </source>
</evidence>
<feature type="domain" description="Thioesterase" evidence="2">
    <location>
        <begin position="146"/>
        <end position="220"/>
    </location>
</feature>
<keyword evidence="1" id="KW-1133">Transmembrane helix</keyword>
<dbReference type="SUPFAM" id="SSF54637">
    <property type="entry name" value="Thioesterase/thiol ester dehydrase-isomerase"/>
    <property type="match status" value="1"/>
</dbReference>
<name>A0A2T9Z0E3_9FUNG</name>
<evidence type="ECO:0000313" key="4">
    <source>
        <dbReference type="Proteomes" id="UP000245383"/>
    </source>
</evidence>
<dbReference type="CDD" id="cd03443">
    <property type="entry name" value="PaaI_thioesterase"/>
    <property type="match status" value="1"/>
</dbReference>
<dbReference type="STRING" id="133385.A0A2T9Z0E3"/>
<proteinExistence type="predicted"/>
<organism evidence="3 4">
    <name type="scientific">Smittium simulii</name>
    <dbReference type="NCBI Taxonomy" id="133385"/>
    <lineage>
        <taxon>Eukaryota</taxon>
        <taxon>Fungi</taxon>
        <taxon>Fungi incertae sedis</taxon>
        <taxon>Zoopagomycota</taxon>
        <taxon>Kickxellomycotina</taxon>
        <taxon>Harpellomycetes</taxon>
        <taxon>Harpellales</taxon>
        <taxon>Legeriomycetaceae</taxon>
        <taxon>Smittium</taxon>
    </lineage>
</organism>
<keyword evidence="4" id="KW-1185">Reference proteome</keyword>
<dbReference type="PANTHER" id="PTHR47260">
    <property type="entry name" value="UPF0644 PROTEIN PB2B4.06"/>
    <property type="match status" value="1"/>
</dbReference>
<reference evidence="3 4" key="1">
    <citation type="journal article" date="2018" name="MBio">
        <title>Comparative Genomics Reveals the Core Gene Toolbox for the Fungus-Insect Symbiosis.</title>
        <authorList>
            <person name="Wang Y."/>
            <person name="Stata M."/>
            <person name="Wang W."/>
            <person name="Stajich J.E."/>
            <person name="White M.M."/>
            <person name="Moncalvo J.M."/>
        </authorList>
    </citation>
    <scope>NUCLEOTIDE SEQUENCE [LARGE SCALE GENOMIC DNA]</scope>
    <source>
        <strain evidence="3 4">SWE-8-4</strain>
    </source>
</reference>
<comment type="caution">
    <text evidence="3">The sequence shown here is derived from an EMBL/GenBank/DDBJ whole genome shotgun (WGS) entry which is preliminary data.</text>
</comment>
<keyword evidence="1" id="KW-0812">Transmembrane</keyword>
<keyword evidence="1" id="KW-0472">Membrane</keyword>
<dbReference type="AlphaFoldDB" id="A0A2T9Z0E3"/>
<dbReference type="OrthoDB" id="506431at2759"/>
<accession>A0A2T9Z0E3</accession>
<gene>
    <name evidence="3" type="ORF">BB561_000135</name>
</gene>
<dbReference type="Gene3D" id="3.10.129.10">
    <property type="entry name" value="Hotdog Thioesterase"/>
    <property type="match status" value="1"/>
</dbReference>
<evidence type="ECO:0000256" key="1">
    <source>
        <dbReference type="SAM" id="Phobius"/>
    </source>
</evidence>